<evidence type="ECO:0000313" key="2">
    <source>
        <dbReference type="Proteomes" id="UP000886748"/>
    </source>
</evidence>
<comment type="caution">
    <text evidence="1">The sequence shown here is derived from an EMBL/GenBank/DDBJ whole genome shotgun (WGS) entry which is preliminary data.</text>
</comment>
<organism evidence="1 2">
    <name type="scientific">Candidatus Limenecus avicola</name>
    <dbReference type="NCBI Taxonomy" id="2840847"/>
    <lineage>
        <taxon>Bacteria</taxon>
        <taxon>Bacillati</taxon>
        <taxon>Bacillota</taxon>
        <taxon>Clostridia</taxon>
        <taxon>Eubacteriales</taxon>
        <taxon>Clostridiaceae</taxon>
        <taxon>Clostridiaceae incertae sedis</taxon>
        <taxon>Candidatus Limenecus</taxon>
    </lineage>
</organism>
<sequence length="298" mass="34638">MIVNFNFSKPVKGVKIANSMPKPINFKAGADTFEKNTKEKDIELTVYNPYVNTVFHIKTPVDLTKKQQIVITSKYSRFAGKKLVVDYDPQRYDYIFDKKSNRREKTMILVGHDERKPNEISYHFMSRSLSKEYGYVHLSLHRDPRADLKESSFLDRELLINYPKHKIQGPRVIVEYLQNWEDSKKGGVGRLADKLAVKYCIENNIKPVIISNADRGSHVAHYLRGKRFLPPEKDTSSYDYLAKNYGCTNLNKILAKLLKDSEKNEEKIDLGDLGMFPMYMPEELAQKYVKELESEKKL</sequence>
<reference evidence="1" key="2">
    <citation type="journal article" date="2021" name="PeerJ">
        <title>Extensive microbial diversity within the chicken gut microbiome revealed by metagenomics and culture.</title>
        <authorList>
            <person name="Gilroy R."/>
            <person name="Ravi A."/>
            <person name="Getino M."/>
            <person name="Pursley I."/>
            <person name="Horton D.L."/>
            <person name="Alikhan N.F."/>
            <person name="Baker D."/>
            <person name="Gharbi K."/>
            <person name="Hall N."/>
            <person name="Watson M."/>
            <person name="Adriaenssens E.M."/>
            <person name="Foster-Nyarko E."/>
            <person name="Jarju S."/>
            <person name="Secka A."/>
            <person name="Antonio M."/>
            <person name="Oren A."/>
            <person name="Chaudhuri R.R."/>
            <person name="La Ragione R."/>
            <person name="Hildebrand F."/>
            <person name="Pallen M.J."/>
        </authorList>
    </citation>
    <scope>NUCLEOTIDE SEQUENCE</scope>
    <source>
        <strain evidence="1">CHK154-7741</strain>
    </source>
</reference>
<dbReference type="Proteomes" id="UP000886748">
    <property type="component" value="Unassembled WGS sequence"/>
</dbReference>
<reference evidence="1" key="1">
    <citation type="submission" date="2020-10" db="EMBL/GenBank/DDBJ databases">
        <authorList>
            <person name="Gilroy R."/>
        </authorList>
    </citation>
    <scope>NUCLEOTIDE SEQUENCE</scope>
    <source>
        <strain evidence="1">CHK154-7741</strain>
    </source>
</reference>
<name>A0A9D1SRF2_9CLOT</name>
<protein>
    <submittedName>
        <fullName evidence="1">Uncharacterized protein</fullName>
    </submittedName>
</protein>
<dbReference type="EMBL" id="DVOD01000033">
    <property type="protein sequence ID" value="HIU92424.1"/>
    <property type="molecule type" value="Genomic_DNA"/>
</dbReference>
<proteinExistence type="predicted"/>
<dbReference type="AlphaFoldDB" id="A0A9D1SRF2"/>
<gene>
    <name evidence="1" type="ORF">IAD26_04750</name>
</gene>
<accession>A0A9D1SRF2</accession>
<evidence type="ECO:0000313" key="1">
    <source>
        <dbReference type="EMBL" id="HIU92424.1"/>
    </source>
</evidence>